<dbReference type="EMBL" id="JBAGLP010000097">
    <property type="protein sequence ID" value="MEG3613632.1"/>
    <property type="molecule type" value="Genomic_DNA"/>
</dbReference>
<dbReference type="SUPFAM" id="SSF90123">
    <property type="entry name" value="ABC transporter transmembrane region"/>
    <property type="match status" value="1"/>
</dbReference>
<comment type="caution">
    <text evidence="11">The sequence shown here is derived from an EMBL/GenBank/DDBJ whole genome shotgun (WGS) entry which is preliminary data.</text>
</comment>
<evidence type="ECO:0000256" key="7">
    <source>
        <dbReference type="SAM" id="MobiDB-lite"/>
    </source>
</evidence>
<evidence type="ECO:0000259" key="9">
    <source>
        <dbReference type="PROSITE" id="PS50893"/>
    </source>
</evidence>
<protein>
    <submittedName>
        <fullName evidence="11">ABC transporter ATP-binding protein</fullName>
    </submittedName>
</protein>
<feature type="transmembrane region" description="Helical" evidence="8">
    <location>
        <begin position="156"/>
        <end position="178"/>
    </location>
</feature>
<dbReference type="InterPro" id="IPR003439">
    <property type="entry name" value="ABC_transporter-like_ATP-bd"/>
</dbReference>
<dbReference type="Gene3D" id="1.20.1560.10">
    <property type="entry name" value="ABC transporter type 1, transmembrane domain"/>
    <property type="match status" value="1"/>
</dbReference>
<dbReference type="InterPro" id="IPR011527">
    <property type="entry name" value="ABC1_TM_dom"/>
</dbReference>
<dbReference type="InterPro" id="IPR039421">
    <property type="entry name" value="Type_1_exporter"/>
</dbReference>
<reference evidence="11" key="2">
    <citation type="submission" date="2024-02" db="EMBL/GenBank/DDBJ databases">
        <authorList>
            <person name="Prathaban M."/>
            <person name="Mythili R."/>
            <person name="Sharmila Devi N."/>
            <person name="Sobanaa M."/>
            <person name="Prathiviraj R."/>
            <person name="Selvin J."/>
        </authorList>
    </citation>
    <scope>NUCLEOTIDE SEQUENCE</scope>
    <source>
        <strain evidence="11">MP1014</strain>
    </source>
</reference>
<dbReference type="InterPro" id="IPR003593">
    <property type="entry name" value="AAA+_ATPase"/>
</dbReference>
<evidence type="ECO:0000313" key="11">
    <source>
        <dbReference type="EMBL" id="MEG3613632.1"/>
    </source>
</evidence>
<evidence type="ECO:0000256" key="2">
    <source>
        <dbReference type="ARBA" id="ARBA00022692"/>
    </source>
</evidence>
<sequence>MPSSAPPHRPDGPPAPAGSHLSTPASLRRLLPYVRPALPRLVAGLVAALGASLAALAIPRVLQELVEGPLASGAAAGDVGALVWPTLAVLALGLLEAGLILLRRNLVMYPGTRVEAALRTTLFRHLLQLPASFHDRWAGGQLLSRSMTDLGLLRRWLVFGLLQLVVSTITIVVGVGVLVSTAGWLGLVYLAGAVPVTVVAYRFSRRYRVIARLSQDQSGDLATTVEESVHGIRVLKAFGRGGDALASFTGQAERLRRTEIRKAGNQATVTTALQLIPELTLAVCLVLGVWLTADGQISVGALAAFFLTAAVINGPVVDLGMTLSMTLNARTAVDRFFEVVETPNPLTDPAEPRELGTVRGDVTLRDVVFRYEDDEPPVLDGVDLDLPAGTTTALVGLTGSGKSTLAMLLPRIHDVTGGSVRLDGVDVRDLRRHDLRRAVAVAFEDPTLFSTTVRENVLLGVDDTLPATERDRLLADALEVARAGFVHDLPHGVDTRIGEEGLSLSGGQRQRLALARAIAARPRVLVLDDPLSALDVSTEEAVTRGLREVLAGTTSLVIAHRPSTVALADRVAVLADGRVTAVGTHRELLARDAHYRYVVASLEEDWAAHEHDADVTEEVR</sequence>
<dbReference type="Proteomes" id="UP001310387">
    <property type="component" value="Unassembled WGS sequence"/>
</dbReference>
<evidence type="ECO:0000256" key="3">
    <source>
        <dbReference type="ARBA" id="ARBA00022741"/>
    </source>
</evidence>
<evidence type="ECO:0000256" key="1">
    <source>
        <dbReference type="ARBA" id="ARBA00004651"/>
    </source>
</evidence>
<gene>
    <name evidence="11" type="ORF">V5O49_00685</name>
</gene>
<dbReference type="PROSITE" id="PS00211">
    <property type="entry name" value="ABC_TRANSPORTER_1"/>
    <property type="match status" value="1"/>
</dbReference>
<dbReference type="SMART" id="SM00382">
    <property type="entry name" value="AAA"/>
    <property type="match status" value="1"/>
</dbReference>
<dbReference type="PANTHER" id="PTHR43394:SF1">
    <property type="entry name" value="ATP-BINDING CASSETTE SUB-FAMILY B MEMBER 10, MITOCHONDRIAL"/>
    <property type="match status" value="1"/>
</dbReference>
<comment type="subcellular location">
    <subcellularLocation>
        <location evidence="1">Cell membrane</location>
        <topology evidence="1">Multi-pass membrane protein</topology>
    </subcellularLocation>
</comment>
<feature type="transmembrane region" description="Helical" evidence="8">
    <location>
        <begin position="37"/>
        <end position="62"/>
    </location>
</feature>
<keyword evidence="6 8" id="KW-0472">Membrane</keyword>
<keyword evidence="2 8" id="KW-0812">Transmembrane</keyword>
<keyword evidence="5 8" id="KW-1133">Transmembrane helix</keyword>
<feature type="domain" description="ABC transporter" evidence="9">
    <location>
        <begin position="362"/>
        <end position="601"/>
    </location>
</feature>
<feature type="region of interest" description="Disordered" evidence="7">
    <location>
        <begin position="1"/>
        <end position="21"/>
    </location>
</feature>
<dbReference type="RefSeq" id="WP_332900537.1">
    <property type="nucleotide sequence ID" value="NZ_JBAGLP010000097.1"/>
</dbReference>
<dbReference type="InterPro" id="IPR036640">
    <property type="entry name" value="ABC1_TM_sf"/>
</dbReference>
<reference evidence="11" key="1">
    <citation type="journal article" date="2024" name="Antonie Van Leeuwenhoek">
        <title>Isoptericola haloaureus sp. nov., a dimorphic actinobacterium isolated from mangrove sediments of southeast India, implicating biosaline agricultural significance through nitrogen fixation and salt tolerance genes.</title>
        <authorList>
            <person name="Prathaban M."/>
            <person name="Prathiviraj R."/>
            <person name="Ravichandran M."/>
            <person name="Natarajan S.D."/>
            <person name="Sobanaa M."/>
            <person name="Hari Krishna Kumar S."/>
            <person name="Chandrasekar V."/>
            <person name="Selvin J."/>
        </authorList>
    </citation>
    <scope>NUCLEOTIDE SEQUENCE</scope>
    <source>
        <strain evidence="11">MP1014</strain>
    </source>
</reference>
<dbReference type="PANTHER" id="PTHR43394">
    <property type="entry name" value="ATP-DEPENDENT PERMEASE MDL1, MITOCHONDRIAL"/>
    <property type="match status" value="1"/>
</dbReference>
<dbReference type="CDD" id="cd18543">
    <property type="entry name" value="ABC_6TM_Rv0194_D1_like"/>
    <property type="match status" value="1"/>
</dbReference>
<evidence type="ECO:0000256" key="4">
    <source>
        <dbReference type="ARBA" id="ARBA00022840"/>
    </source>
</evidence>
<evidence type="ECO:0000256" key="6">
    <source>
        <dbReference type="ARBA" id="ARBA00023136"/>
    </source>
</evidence>
<dbReference type="GO" id="GO:0005524">
    <property type="term" value="F:ATP binding"/>
    <property type="evidence" value="ECO:0007669"/>
    <property type="project" value="UniProtKB-KW"/>
</dbReference>
<organism evidence="11 12">
    <name type="scientific">Isoptericola haloaureus</name>
    <dbReference type="NCBI Taxonomy" id="1542902"/>
    <lineage>
        <taxon>Bacteria</taxon>
        <taxon>Bacillati</taxon>
        <taxon>Actinomycetota</taxon>
        <taxon>Actinomycetes</taxon>
        <taxon>Micrococcales</taxon>
        <taxon>Promicromonosporaceae</taxon>
        <taxon>Isoptericola</taxon>
    </lineage>
</organism>
<evidence type="ECO:0000313" key="12">
    <source>
        <dbReference type="Proteomes" id="UP001310387"/>
    </source>
</evidence>
<dbReference type="Pfam" id="PF00664">
    <property type="entry name" value="ABC_membrane"/>
    <property type="match status" value="1"/>
</dbReference>
<keyword evidence="12" id="KW-1185">Reference proteome</keyword>
<feature type="domain" description="ABC transmembrane type-1" evidence="10">
    <location>
        <begin position="42"/>
        <end position="328"/>
    </location>
</feature>
<feature type="transmembrane region" description="Helical" evidence="8">
    <location>
        <begin position="82"/>
        <end position="102"/>
    </location>
</feature>
<evidence type="ECO:0000256" key="8">
    <source>
        <dbReference type="SAM" id="Phobius"/>
    </source>
</evidence>
<keyword evidence="4 11" id="KW-0067">ATP-binding</keyword>
<name>A0ABU7Z2E5_9MICO</name>
<dbReference type="Pfam" id="PF00005">
    <property type="entry name" value="ABC_tran"/>
    <property type="match status" value="1"/>
</dbReference>
<proteinExistence type="predicted"/>
<accession>A0ABU7Z2E5</accession>
<evidence type="ECO:0000259" key="10">
    <source>
        <dbReference type="PROSITE" id="PS50929"/>
    </source>
</evidence>
<evidence type="ECO:0000256" key="5">
    <source>
        <dbReference type="ARBA" id="ARBA00022989"/>
    </source>
</evidence>
<keyword evidence="3" id="KW-0547">Nucleotide-binding</keyword>
<dbReference type="InterPro" id="IPR017871">
    <property type="entry name" value="ABC_transporter-like_CS"/>
</dbReference>
<feature type="transmembrane region" description="Helical" evidence="8">
    <location>
        <begin position="184"/>
        <end position="203"/>
    </location>
</feature>
<dbReference type="PROSITE" id="PS50929">
    <property type="entry name" value="ABC_TM1F"/>
    <property type="match status" value="1"/>
</dbReference>
<feature type="transmembrane region" description="Helical" evidence="8">
    <location>
        <begin position="267"/>
        <end position="291"/>
    </location>
</feature>
<dbReference type="Gene3D" id="3.40.50.300">
    <property type="entry name" value="P-loop containing nucleotide triphosphate hydrolases"/>
    <property type="match status" value="1"/>
</dbReference>
<feature type="transmembrane region" description="Helical" evidence="8">
    <location>
        <begin position="297"/>
        <end position="317"/>
    </location>
</feature>
<dbReference type="InterPro" id="IPR027417">
    <property type="entry name" value="P-loop_NTPase"/>
</dbReference>
<dbReference type="PROSITE" id="PS50893">
    <property type="entry name" value="ABC_TRANSPORTER_2"/>
    <property type="match status" value="1"/>
</dbReference>
<dbReference type="SUPFAM" id="SSF52540">
    <property type="entry name" value="P-loop containing nucleoside triphosphate hydrolases"/>
    <property type="match status" value="1"/>
</dbReference>
<feature type="compositionally biased region" description="Pro residues" evidence="7">
    <location>
        <begin position="1"/>
        <end position="16"/>
    </location>
</feature>